<organism evidence="2 3">
    <name type="scientific">Actinomycetospora rhizophila</name>
    <dbReference type="NCBI Taxonomy" id="1416876"/>
    <lineage>
        <taxon>Bacteria</taxon>
        <taxon>Bacillati</taxon>
        <taxon>Actinomycetota</taxon>
        <taxon>Actinomycetes</taxon>
        <taxon>Pseudonocardiales</taxon>
        <taxon>Pseudonocardiaceae</taxon>
        <taxon>Actinomycetospora</taxon>
    </lineage>
</organism>
<name>A0ABV9ZM55_9PSEU</name>
<evidence type="ECO:0000259" key="1">
    <source>
        <dbReference type="Pfam" id="PF13581"/>
    </source>
</evidence>
<dbReference type="Pfam" id="PF13581">
    <property type="entry name" value="HATPase_c_2"/>
    <property type="match status" value="1"/>
</dbReference>
<comment type="caution">
    <text evidence="2">The sequence shown here is derived from an EMBL/GenBank/DDBJ whole genome shotgun (WGS) entry which is preliminary data.</text>
</comment>
<accession>A0ABV9ZM55</accession>
<dbReference type="Proteomes" id="UP001596175">
    <property type="component" value="Unassembled WGS sequence"/>
</dbReference>
<keyword evidence="3" id="KW-1185">Reference proteome</keyword>
<protein>
    <recommendedName>
        <fullName evidence="1">Histidine kinase/HSP90-like ATPase domain-containing protein</fullName>
    </recommendedName>
</protein>
<proteinExistence type="predicted"/>
<dbReference type="InterPro" id="IPR003594">
    <property type="entry name" value="HATPase_dom"/>
</dbReference>
<reference evidence="3" key="1">
    <citation type="journal article" date="2019" name="Int. J. Syst. Evol. Microbiol.">
        <title>The Global Catalogue of Microorganisms (GCM) 10K type strain sequencing project: providing services to taxonomists for standard genome sequencing and annotation.</title>
        <authorList>
            <consortium name="The Broad Institute Genomics Platform"/>
            <consortium name="The Broad Institute Genome Sequencing Center for Infectious Disease"/>
            <person name="Wu L."/>
            <person name="Ma J."/>
        </authorList>
    </citation>
    <scope>NUCLEOTIDE SEQUENCE [LARGE SCALE GENOMIC DNA]</scope>
    <source>
        <strain evidence="3">XZYJ18</strain>
    </source>
</reference>
<evidence type="ECO:0000313" key="3">
    <source>
        <dbReference type="Proteomes" id="UP001596175"/>
    </source>
</evidence>
<feature type="domain" description="Histidine kinase/HSP90-like ATPase" evidence="1">
    <location>
        <begin position="193"/>
        <end position="253"/>
    </location>
</feature>
<dbReference type="RefSeq" id="WP_378024679.1">
    <property type="nucleotide sequence ID" value="NZ_JBHSKG010000025.1"/>
</dbReference>
<evidence type="ECO:0000313" key="2">
    <source>
        <dbReference type="EMBL" id="MFC5142563.1"/>
    </source>
</evidence>
<sequence length="300" mass="31578">MTPGPLDPVPSGLVHLGLEFDGPDDLTASALPTLRRAIDGGDEVVVAADRATVRRLREALGADAGRVAFPPPATLIRASEPDFLAGVLDWVRPGRRTTVLGQYPPWMSVRDCAFGEDAVGVVRGDLPLTLICCARRDLDPDLLAVLRRTHPQLATAIGVVDNPDHRAPATASPTPAALWGAVAGRVGVEGLGDLAALRRCVAEVAARAGLEGDAVRAAVLAVHEAAVLAVRRGEPDHAHLTLEVRARPGQTLFSELTGPHGIPVQPGPHGDPLAHLRPFCARAAVHDEDERRAVRVLSTV</sequence>
<dbReference type="EMBL" id="JBHSKG010000025">
    <property type="protein sequence ID" value="MFC5142563.1"/>
    <property type="molecule type" value="Genomic_DNA"/>
</dbReference>
<gene>
    <name evidence="2" type="ORF">ACFPK1_30355</name>
</gene>